<evidence type="ECO:0000256" key="2">
    <source>
        <dbReference type="SAM" id="SignalP"/>
    </source>
</evidence>
<dbReference type="PANTHER" id="PTHR43265:SF1">
    <property type="entry name" value="ESTERASE ESTD"/>
    <property type="match status" value="1"/>
</dbReference>
<dbReference type="GO" id="GO:0052689">
    <property type="term" value="F:carboxylic ester hydrolase activity"/>
    <property type="evidence" value="ECO:0007669"/>
    <property type="project" value="TreeGrafter"/>
</dbReference>
<dbReference type="InterPro" id="IPR002471">
    <property type="entry name" value="Pept_S9_AS"/>
</dbReference>
<evidence type="ECO:0000256" key="1">
    <source>
        <dbReference type="ARBA" id="ARBA00022801"/>
    </source>
</evidence>
<feature type="domain" description="Serine aminopeptidase S33" evidence="3">
    <location>
        <begin position="195"/>
        <end position="434"/>
    </location>
</feature>
<gene>
    <name evidence="4" type="ORF">ENS31_01145</name>
</gene>
<dbReference type="InterPro" id="IPR053145">
    <property type="entry name" value="AB_hydrolase_Est10"/>
</dbReference>
<dbReference type="GO" id="GO:0004252">
    <property type="term" value="F:serine-type endopeptidase activity"/>
    <property type="evidence" value="ECO:0007669"/>
    <property type="project" value="InterPro"/>
</dbReference>
<dbReference type="PROSITE" id="PS00708">
    <property type="entry name" value="PRO_ENDOPEP_SER"/>
    <property type="match status" value="1"/>
</dbReference>
<keyword evidence="2" id="KW-0732">Signal</keyword>
<organism evidence="4">
    <name type="scientific">Ignavibacterium album</name>
    <dbReference type="NCBI Taxonomy" id="591197"/>
    <lineage>
        <taxon>Bacteria</taxon>
        <taxon>Pseudomonadati</taxon>
        <taxon>Ignavibacteriota</taxon>
        <taxon>Ignavibacteria</taxon>
        <taxon>Ignavibacteriales</taxon>
        <taxon>Ignavibacteriaceae</taxon>
        <taxon>Ignavibacterium</taxon>
    </lineage>
</organism>
<evidence type="ECO:0000313" key="4">
    <source>
        <dbReference type="EMBL" id="HFI90116.1"/>
    </source>
</evidence>
<evidence type="ECO:0000259" key="3">
    <source>
        <dbReference type="Pfam" id="PF12146"/>
    </source>
</evidence>
<proteinExistence type="predicted"/>
<feature type="signal peptide" evidence="2">
    <location>
        <begin position="1"/>
        <end position="21"/>
    </location>
</feature>
<dbReference type="SUPFAM" id="SSF53474">
    <property type="entry name" value="alpha/beta-Hydrolases"/>
    <property type="match status" value="1"/>
</dbReference>
<dbReference type="AlphaFoldDB" id="A0A7V2ZHL0"/>
<name>A0A7V2ZHL0_9BACT</name>
<accession>A0A7V2ZHL0</accession>
<dbReference type="Pfam" id="PF12146">
    <property type="entry name" value="Hydrolase_4"/>
    <property type="match status" value="1"/>
</dbReference>
<dbReference type="InterPro" id="IPR022742">
    <property type="entry name" value="Hydrolase_4"/>
</dbReference>
<dbReference type="PANTHER" id="PTHR43265">
    <property type="entry name" value="ESTERASE ESTD"/>
    <property type="match status" value="1"/>
</dbReference>
<dbReference type="EMBL" id="DSUJ01000002">
    <property type="protein sequence ID" value="HFI90116.1"/>
    <property type="molecule type" value="Genomic_DNA"/>
</dbReference>
<protein>
    <submittedName>
        <fullName evidence="4">Alpha/beta hydrolase</fullName>
    </submittedName>
</protein>
<keyword evidence="1 4" id="KW-0378">Hydrolase</keyword>
<comment type="caution">
    <text evidence="4">The sequence shown here is derived from an EMBL/GenBank/DDBJ whole genome shotgun (WGS) entry which is preliminary data.</text>
</comment>
<sequence length="471" mass="52854">MKTVLRSALLFFVLLNTNLFPQNTDLTGSWSGKLKLPNGIQLTIVFNLQQSEGKYSATLDSPDQGAKGIPCGEVKVKDDSITIDVPVIMGDFKGEINFESKKIKGMWFQAGSAFELELVYAKEFKGPNRPQEPKPPFPYNSEEVKFFNEKDSIRLAGTLTYPKGGENLPAIVLISGSGAQNRDEEIFNHKPFLVIADFLTRNGFAVLRFDDRGVGESEGSHSEATSFDFAEDVNAAVEYLKTRKEINKNKIGLIGHSEGGMIACIVASSNDDIGFIVLMAGPGIPGDSLLYLQTELIYRAEGESDEKIREILNEVREVYSVLKSDEAEEIIKQKLREMYQQKFEKMTEDEKKKYGDLNTYIEMELRIATSKWFRTFLKFDPKPFIERIKCPVLAINGEKDLQVPPKPNLSAIETSLKKGNNKNFLIKELPGLNHLFQTSKFGTIGEYGVIEETISPMALETILSWLKEITK</sequence>
<feature type="chain" id="PRO_5030727016" evidence="2">
    <location>
        <begin position="22"/>
        <end position="471"/>
    </location>
</feature>
<dbReference type="Gene3D" id="3.40.50.1820">
    <property type="entry name" value="alpha/beta hydrolase"/>
    <property type="match status" value="1"/>
</dbReference>
<reference evidence="4" key="1">
    <citation type="journal article" date="2020" name="mSystems">
        <title>Genome- and Community-Level Interaction Insights into Carbon Utilization and Element Cycling Functions of Hydrothermarchaeota in Hydrothermal Sediment.</title>
        <authorList>
            <person name="Zhou Z."/>
            <person name="Liu Y."/>
            <person name="Xu W."/>
            <person name="Pan J."/>
            <person name="Luo Z.H."/>
            <person name="Li M."/>
        </authorList>
    </citation>
    <scope>NUCLEOTIDE SEQUENCE [LARGE SCALE GENOMIC DNA]</scope>
    <source>
        <strain evidence="4">SpSt-479</strain>
    </source>
</reference>
<dbReference type="GO" id="GO:0006508">
    <property type="term" value="P:proteolysis"/>
    <property type="evidence" value="ECO:0007669"/>
    <property type="project" value="InterPro"/>
</dbReference>
<dbReference type="InterPro" id="IPR029058">
    <property type="entry name" value="AB_hydrolase_fold"/>
</dbReference>